<comment type="caution">
    <text evidence="7">The sequence shown here is derived from an EMBL/GenBank/DDBJ whole genome shotgun (WGS) entry which is preliminary data.</text>
</comment>
<keyword evidence="4 5" id="KW-0408">Iron</keyword>
<evidence type="ECO:0008006" key="9">
    <source>
        <dbReference type="Google" id="ProtNLM"/>
    </source>
</evidence>
<proteinExistence type="inferred from homology"/>
<comment type="similarity">
    <text evidence="2 6">Belongs to the cytochrome P450 family.</text>
</comment>
<evidence type="ECO:0000256" key="6">
    <source>
        <dbReference type="RuleBase" id="RU000461"/>
    </source>
</evidence>
<dbReference type="GO" id="GO:0005506">
    <property type="term" value="F:iron ion binding"/>
    <property type="evidence" value="ECO:0007669"/>
    <property type="project" value="InterPro"/>
</dbReference>
<sequence length="251" mass="28795">KEEEGGGGVGQTFVLLFGNDKWEKYVEIGGIHEAGNDGTADSIEMALLFAAQYPQRVQHKVYLELKQLFPNKNEEFDLSKFDLKEMPLFQALIHESLRLSHSTQFGVFHCVFVDDVIECGSDNQHKYNIPANSVVFINNWYALEYSHEEGWIEPPTQFNLENWLTVDKDTNKTVFKMKEPWVRFGIGRRDCVGRELAMKQVMTAVGNILLRYELQLAPDLINGQKDFTFASHGLTYKPTPQVGIFVKKRNE</sequence>
<gene>
    <name evidence="7" type="ORF">RFI_07177</name>
</gene>
<name>X6NVT9_RETFI</name>
<evidence type="ECO:0000256" key="1">
    <source>
        <dbReference type="ARBA" id="ARBA00001971"/>
    </source>
</evidence>
<feature type="non-terminal residue" evidence="7">
    <location>
        <position position="1"/>
    </location>
</feature>
<reference evidence="7 8" key="1">
    <citation type="journal article" date="2013" name="Curr. Biol.">
        <title>The Genome of the Foraminiferan Reticulomyxa filosa.</title>
        <authorList>
            <person name="Glockner G."/>
            <person name="Hulsmann N."/>
            <person name="Schleicher M."/>
            <person name="Noegel A.A."/>
            <person name="Eichinger L."/>
            <person name="Gallinger C."/>
            <person name="Pawlowski J."/>
            <person name="Sierra R."/>
            <person name="Euteneuer U."/>
            <person name="Pillet L."/>
            <person name="Moustafa A."/>
            <person name="Platzer M."/>
            <person name="Groth M."/>
            <person name="Szafranski K."/>
            <person name="Schliwa M."/>
        </authorList>
    </citation>
    <scope>NUCLEOTIDE SEQUENCE [LARGE SCALE GENOMIC DNA]</scope>
</reference>
<keyword evidence="6" id="KW-0503">Monooxygenase</keyword>
<dbReference type="PRINTS" id="PR00385">
    <property type="entry name" value="P450"/>
</dbReference>
<dbReference type="Gene3D" id="1.10.630.10">
    <property type="entry name" value="Cytochrome P450"/>
    <property type="match status" value="1"/>
</dbReference>
<organism evidence="7 8">
    <name type="scientific">Reticulomyxa filosa</name>
    <dbReference type="NCBI Taxonomy" id="46433"/>
    <lineage>
        <taxon>Eukaryota</taxon>
        <taxon>Sar</taxon>
        <taxon>Rhizaria</taxon>
        <taxon>Retaria</taxon>
        <taxon>Foraminifera</taxon>
        <taxon>Monothalamids</taxon>
        <taxon>Reticulomyxidae</taxon>
        <taxon>Reticulomyxa</taxon>
    </lineage>
</organism>
<dbReference type="Proteomes" id="UP000023152">
    <property type="component" value="Unassembled WGS sequence"/>
</dbReference>
<dbReference type="InterPro" id="IPR002403">
    <property type="entry name" value="Cyt_P450_E_grp-IV"/>
</dbReference>
<dbReference type="InterPro" id="IPR001128">
    <property type="entry name" value="Cyt_P450"/>
</dbReference>
<evidence type="ECO:0000313" key="8">
    <source>
        <dbReference type="Proteomes" id="UP000023152"/>
    </source>
</evidence>
<dbReference type="PANTHER" id="PTHR24305">
    <property type="entry name" value="CYTOCHROME P450"/>
    <property type="match status" value="1"/>
</dbReference>
<dbReference type="GO" id="GO:0016705">
    <property type="term" value="F:oxidoreductase activity, acting on paired donors, with incorporation or reduction of molecular oxygen"/>
    <property type="evidence" value="ECO:0007669"/>
    <property type="project" value="InterPro"/>
</dbReference>
<dbReference type="Pfam" id="PF00067">
    <property type="entry name" value="p450"/>
    <property type="match status" value="1"/>
</dbReference>
<dbReference type="PROSITE" id="PS00086">
    <property type="entry name" value="CYTOCHROME_P450"/>
    <property type="match status" value="1"/>
</dbReference>
<dbReference type="GO" id="GO:0004497">
    <property type="term" value="F:monooxygenase activity"/>
    <property type="evidence" value="ECO:0007669"/>
    <property type="project" value="UniProtKB-KW"/>
</dbReference>
<evidence type="ECO:0000313" key="7">
    <source>
        <dbReference type="EMBL" id="ETO29939.1"/>
    </source>
</evidence>
<evidence type="ECO:0000256" key="5">
    <source>
        <dbReference type="PIRSR" id="PIRSR602403-1"/>
    </source>
</evidence>
<keyword evidence="5 6" id="KW-0349">Heme</keyword>
<dbReference type="GO" id="GO:0020037">
    <property type="term" value="F:heme binding"/>
    <property type="evidence" value="ECO:0007669"/>
    <property type="project" value="InterPro"/>
</dbReference>
<evidence type="ECO:0000256" key="3">
    <source>
        <dbReference type="ARBA" id="ARBA00022723"/>
    </source>
</evidence>
<feature type="binding site" description="axial binding residue" evidence="5">
    <location>
        <position position="191"/>
    </location>
    <ligand>
        <name>heme</name>
        <dbReference type="ChEBI" id="CHEBI:30413"/>
    </ligand>
    <ligandPart>
        <name>Fe</name>
        <dbReference type="ChEBI" id="CHEBI:18248"/>
    </ligandPart>
</feature>
<dbReference type="InterPro" id="IPR050121">
    <property type="entry name" value="Cytochrome_P450_monoxygenase"/>
</dbReference>
<comment type="cofactor">
    <cofactor evidence="1 5">
        <name>heme</name>
        <dbReference type="ChEBI" id="CHEBI:30413"/>
    </cofactor>
</comment>
<dbReference type="AlphaFoldDB" id="X6NVT9"/>
<dbReference type="InterPro" id="IPR017972">
    <property type="entry name" value="Cyt_P450_CS"/>
</dbReference>
<dbReference type="InterPro" id="IPR036396">
    <property type="entry name" value="Cyt_P450_sf"/>
</dbReference>
<dbReference type="SUPFAM" id="SSF48264">
    <property type="entry name" value="Cytochrome P450"/>
    <property type="match status" value="1"/>
</dbReference>
<accession>X6NVT9</accession>
<protein>
    <recommendedName>
        <fullName evidence="9">Cytochrome P450</fullName>
    </recommendedName>
</protein>
<evidence type="ECO:0000256" key="4">
    <source>
        <dbReference type="ARBA" id="ARBA00023004"/>
    </source>
</evidence>
<dbReference type="EMBL" id="ASPP01005760">
    <property type="protein sequence ID" value="ETO29939.1"/>
    <property type="molecule type" value="Genomic_DNA"/>
</dbReference>
<dbReference type="PANTHER" id="PTHR24305:SF166">
    <property type="entry name" value="CYTOCHROME P450 12A4, MITOCHONDRIAL-RELATED"/>
    <property type="match status" value="1"/>
</dbReference>
<evidence type="ECO:0000256" key="2">
    <source>
        <dbReference type="ARBA" id="ARBA00010617"/>
    </source>
</evidence>
<keyword evidence="3 5" id="KW-0479">Metal-binding</keyword>
<keyword evidence="8" id="KW-1185">Reference proteome</keyword>
<dbReference type="PRINTS" id="PR00465">
    <property type="entry name" value="EP450IV"/>
</dbReference>
<dbReference type="OrthoDB" id="1055148at2759"/>
<keyword evidence="6" id="KW-0560">Oxidoreductase</keyword>